<dbReference type="Proteomes" id="UP000675379">
    <property type="component" value="Unassembled WGS sequence"/>
</dbReference>
<evidence type="ECO:0000256" key="1">
    <source>
        <dbReference type="SAM" id="SignalP"/>
    </source>
</evidence>
<dbReference type="Pfam" id="PF16472">
    <property type="entry name" value="DUF5050"/>
    <property type="match status" value="1"/>
</dbReference>
<proteinExistence type="predicted"/>
<dbReference type="InterPro" id="IPR032485">
    <property type="entry name" value="LRP1-like_beta_prop"/>
</dbReference>
<gene>
    <name evidence="3" type="ORF">KCG48_08845</name>
</gene>
<feature type="signal peptide" evidence="1">
    <location>
        <begin position="1"/>
        <end position="24"/>
    </location>
</feature>
<dbReference type="Gene3D" id="2.120.10.30">
    <property type="entry name" value="TolB, C-terminal domain"/>
    <property type="match status" value="2"/>
</dbReference>
<keyword evidence="4" id="KW-1185">Reference proteome</keyword>
<organism evidence="3 4">
    <name type="scientific">Proteiniclasticum sediminis</name>
    <dbReference type="NCBI Taxonomy" id="2804028"/>
    <lineage>
        <taxon>Bacteria</taxon>
        <taxon>Bacillati</taxon>
        <taxon>Bacillota</taxon>
        <taxon>Clostridia</taxon>
        <taxon>Eubacteriales</taxon>
        <taxon>Clostridiaceae</taxon>
        <taxon>Proteiniclasticum</taxon>
    </lineage>
</organism>
<dbReference type="PANTHER" id="PTHR32256:SF17">
    <property type="entry name" value="EGF-LIKE DOMAIN-CONTAINING PROTEIN"/>
    <property type="match status" value="1"/>
</dbReference>
<accession>A0A941HQX2</accession>
<sequence length="575" mass="64737">MKTKMAILSSLLAAVLFWTGCTKGVSNDVVLGNTNANISNGGLSVMKDDWIYFMNYEKDSALYKIKTDGTGETLVTEDQAFYLNCVEDWIYYCHGGDGNKIYKMRLDGKERSLVSEVKAGSVLVADGWIYFADFSNADNAEEFGRIFKIRTDGSSRQKVSRGPVQAMNLTGSWLYYLHREEEKLYRVKTDGTAEEKVSDAKMSSFQILAKSLYYVDATDGKNELWTMTLEGKEPKRLTADKVTAFNAAGEWIYYGNTKGDSPDLELKKMKLDGSEAQVVNDDDPVSIMVFGDFLVYLGMDFTNFSLKETILKADGSLRKDYIPVQTSPTEDVVHSGMREVVKGQNMDVQVLHAYATNIAKNEEPQLQAAIYDRVEEGMFFFLNLQIILTQPEALDLKGYLGVIEEMGDGGYSVYWPAISDISEQGEKNKISFHLPFEAYKESFTLEPETMKDIQLYLWLGERKFPVLLGLFNGDDINPLAIIEVMPDEEYYVTSWGDAEAIMKQKFPDAEVSQRNGMGYKFPGEAEEQMYYTFEVREKGSAAPVSYLVQRNTGMIYIGGNDPAYPDYPVPVAPLE</sequence>
<comment type="caution">
    <text evidence="3">The sequence shown here is derived from an EMBL/GenBank/DDBJ whole genome shotgun (WGS) entry which is preliminary data.</text>
</comment>
<dbReference type="PANTHER" id="PTHR32256">
    <property type="match status" value="1"/>
</dbReference>
<dbReference type="PROSITE" id="PS51257">
    <property type="entry name" value="PROKAR_LIPOPROTEIN"/>
    <property type="match status" value="1"/>
</dbReference>
<dbReference type="SUPFAM" id="SSF69304">
    <property type="entry name" value="Tricorn protease N-terminal domain"/>
    <property type="match status" value="1"/>
</dbReference>
<dbReference type="InterPro" id="IPR011042">
    <property type="entry name" value="6-blade_b-propeller_TolB-like"/>
</dbReference>
<dbReference type="InterPro" id="IPR053369">
    <property type="entry name" value="SrfA-induced_signal"/>
</dbReference>
<evidence type="ECO:0000259" key="2">
    <source>
        <dbReference type="Pfam" id="PF16472"/>
    </source>
</evidence>
<feature type="chain" id="PRO_5038034701" evidence="1">
    <location>
        <begin position="25"/>
        <end position="575"/>
    </location>
</feature>
<dbReference type="RefSeq" id="WP_211801397.1">
    <property type="nucleotide sequence ID" value="NZ_JAGSCS010000011.1"/>
</dbReference>
<keyword evidence="1" id="KW-0732">Signal</keyword>
<protein>
    <submittedName>
        <fullName evidence="3">DUF5050 domain-containing protein</fullName>
    </submittedName>
</protein>
<dbReference type="EMBL" id="JAGSCS010000011">
    <property type="protein sequence ID" value="MBR0576445.1"/>
    <property type="molecule type" value="Genomic_DNA"/>
</dbReference>
<dbReference type="AlphaFoldDB" id="A0A941HQX2"/>
<reference evidence="3" key="1">
    <citation type="submission" date="2021-04" db="EMBL/GenBank/DDBJ databases">
        <title>Proteiniclasticum sedimins sp. nov., an obligate anaerobic bacterium isolated from anaerobic sludge.</title>
        <authorList>
            <person name="Liu J."/>
        </authorList>
    </citation>
    <scope>NUCLEOTIDE SEQUENCE</scope>
    <source>
        <strain evidence="3">BAD-10</strain>
    </source>
</reference>
<feature type="domain" description="Prolow-density lipoprotein receptor-related protein 1-like beta-propeller" evidence="2">
    <location>
        <begin position="33"/>
        <end position="296"/>
    </location>
</feature>
<name>A0A941HQX2_9CLOT</name>
<evidence type="ECO:0000313" key="3">
    <source>
        <dbReference type="EMBL" id="MBR0576445.1"/>
    </source>
</evidence>
<dbReference type="SUPFAM" id="SSF63825">
    <property type="entry name" value="YWTD domain"/>
    <property type="match status" value="1"/>
</dbReference>
<evidence type="ECO:0000313" key="4">
    <source>
        <dbReference type="Proteomes" id="UP000675379"/>
    </source>
</evidence>